<reference evidence="1" key="1">
    <citation type="submission" date="2023-08" db="EMBL/GenBank/DDBJ databases">
        <title>A de novo genome assembly of Solanum verrucosum Schlechtendal, a Mexican diploid species geographically isolated from the other diploid A-genome species in potato relatives.</title>
        <authorList>
            <person name="Hosaka K."/>
        </authorList>
    </citation>
    <scope>NUCLEOTIDE SEQUENCE</scope>
    <source>
        <tissue evidence="1">Young leaves</tissue>
    </source>
</reference>
<organism evidence="1 2">
    <name type="scientific">Solanum verrucosum</name>
    <dbReference type="NCBI Taxonomy" id="315347"/>
    <lineage>
        <taxon>Eukaryota</taxon>
        <taxon>Viridiplantae</taxon>
        <taxon>Streptophyta</taxon>
        <taxon>Embryophyta</taxon>
        <taxon>Tracheophyta</taxon>
        <taxon>Spermatophyta</taxon>
        <taxon>Magnoliopsida</taxon>
        <taxon>eudicotyledons</taxon>
        <taxon>Gunneridae</taxon>
        <taxon>Pentapetalae</taxon>
        <taxon>asterids</taxon>
        <taxon>lamiids</taxon>
        <taxon>Solanales</taxon>
        <taxon>Solanaceae</taxon>
        <taxon>Solanoideae</taxon>
        <taxon>Solaneae</taxon>
        <taxon>Solanum</taxon>
    </lineage>
</organism>
<evidence type="ECO:0000313" key="2">
    <source>
        <dbReference type="Proteomes" id="UP001234989"/>
    </source>
</evidence>
<dbReference type="EMBL" id="CP133621">
    <property type="protein sequence ID" value="WMV50140.1"/>
    <property type="molecule type" value="Genomic_DNA"/>
</dbReference>
<evidence type="ECO:0000313" key="1">
    <source>
        <dbReference type="EMBL" id="WMV50140.1"/>
    </source>
</evidence>
<proteinExistence type="predicted"/>
<accession>A0AAF0UP87</accession>
<sequence>MSLSSAKAEYRSLSKVVVSLTWLSRLLSDFGIT</sequence>
<keyword evidence="2" id="KW-1185">Reference proteome</keyword>
<dbReference type="Proteomes" id="UP001234989">
    <property type="component" value="Chromosome 10"/>
</dbReference>
<name>A0AAF0UP87_SOLVR</name>
<protein>
    <submittedName>
        <fullName evidence="1">Uncharacterized protein</fullName>
    </submittedName>
</protein>
<gene>
    <name evidence="1" type="ORF">MTR67_043525</name>
</gene>
<dbReference type="AlphaFoldDB" id="A0AAF0UP87"/>